<comment type="similarity">
    <text evidence="3 12">Belongs to the FBPase class 1 family.</text>
</comment>
<dbReference type="PANTHER" id="PTHR11556">
    <property type="entry name" value="FRUCTOSE-1,6-BISPHOSPHATASE-RELATED"/>
    <property type="match status" value="1"/>
</dbReference>
<dbReference type="CDD" id="cd00354">
    <property type="entry name" value="FBPase"/>
    <property type="match status" value="1"/>
</dbReference>
<evidence type="ECO:0000256" key="3">
    <source>
        <dbReference type="ARBA" id="ARBA00010941"/>
    </source>
</evidence>
<dbReference type="GO" id="GO:0005829">
    <property type="term" value="C:cytosol"/>
    <property type="evidence" value="ECO:0007669"/>
    <property type="project" value="TreeGrafter"/>
</dbReference>
<evidence type="ECO:0000256" key="9">
    <source>
        <dbReference type="ARBA" id="ARBA00023277"/>
    </source>
</evidence>
<organism evidence="16 17">
    <name type="scientific">Seminavis robusta</name>
    <dbReference type="NCBI Taxonomy" id="568900"/>
    <lineage>
        <taxon>Eukaryota</taxon>
        <taxon>Sar</taxon>
        <taxon>Stramenopiles</taxon>
        <taxon>Ochrophyta</taxon>
        <taxon>Bacillariophyta</taxon>
        <taxon>Bacillariophyceae</taxon>
        <taxon>Bacillariophycidae</taxon>
        <taxon>Naviculales</taxon>
        <taxon>Naviculaceae</taxon>
        <taxon>Seminavis</taxon>
    </lineage>
</organism>
<dbReference type="PANTHER" id="PTHR11556:SF1">
    <property type="entry name" value="FRUCTOSE-BISPHOSPHATASE"/>
    <property type="match status" value="1"/>
</dbReference>
<comment type="caution">
    <text evidence="16">The sequence shown here is derived from an EMBL/GenBank/DDBJ whole genome shotgun (WGS) entry which is preliminary data.</text>
</comment>
<keyword evidence="9 12" id="KW-0119">Carbohydrate metabolism</keyword>
<dbReference type="GO" id="GO:0006002">
    <property type="term" value="P:fructose 6-phosphate metabolic process"/>
    <property type="evidence" value="ECO:0007669"/>
    <property type="project" value="TreeGrafter"/>
</dbReference>
<proteinExistence type="inferred from homology"/>
<dbReference type="GO" id="GO:0042132">
    <property type="term" value="F:fructose 1,6-bisphosphate 1-phosphatase activity"/>
    <property type="evidence" value="ECO:0007669"/>
    <property type="project" value="UniProtKB-EC"/>
</dbReference>
<gene>
    <name evidence="16" type="ORF">SEMRO_965_G225620.1</name>
</gene>
<feature type="signal peptide" evidence="13">
    <location>
        <begin position="1"/>
        <end position="24"/>
    </location>
</feature>
<sequence>MNNPMESFFLCLVVLLVSIQTAEAWIPSTNKPASTAGQDPTTASFSSRFDELVSLDTGTETPAAVDERYYSVPPTQPQLLVNTKPRITLTRFLSNIVKEDPEARDMESLLLSIQMACKTISNLVNRAGLANDLGEQNSDYSDGRFYSMKRLDLLSTIVLKNALQFTGKCECVAPGPKVDTESPAEHQPGVLIASALDSNYVTVLDPLDGSGNADASICTATVFGVFEQPNDEEDGEATTATSVDDNEKLVQSVLQPAKNMKAAGYCLYSSATVLVFTLDQGGVYGFTLDPQLQEFVLTHRDLSIPKRGNVYSCNEANSEGWADDWKSYVKSLKLGQGETKKPYALRYVGSMVGDIHRTLLYGGIFAYPSDSLRHPDGNLQLLYKTAPMAYVVHRAGGKAIDGRTGSLLEVTPERVHQKSPCFMGSPEDVEEFEKYLQQ</sequence>
<evidence type="ECO:0000256" key="11">
    <source>
        <dbReference type="ARBA" id="ARBA00032973"/>
    </source>
</evidence>
<dbReference type="OrthoDB" id="10256725at2759"/>
<dbReference type="Pfam" id="PF18913">
    <property type="entry name" value="FBPase_C"/>
    <property type="match status" value="1"/>
</dbReference>
<reference evidence="16" key="1">
    <citation type="submission" date="2020-06" db="EMBL/GenBank/DDBJ databases">
        <authorList>
            <consortium name="Plant Systems Biology data submission"/>
        </authorList>
    </citation>
    <scope>NUCLEOTIDE SEQUENCE</scope>
    <source>
        <strain evidence="16">D6</strain>
    </source>
</reference>
<evidence type="ECO:0000256" key="12">
    <source>
        <dbReference type="RuleBase" id="RU000508"/>
    </source>
</evidence>
<comment type="pathway">
    <text evidence="10">Carbohydrate biosynthesis.</text>
</comment>
<comment type="cofactor">
    <cofactor evidence="2">
        <name>Mg(2+)</name>
        <dbReference type="ChEBI" id="CHEBI:18420"/>
    </cofactor>
</comment>
<evidence type="ECO:0000256" key="4">
    <source>
        <dbReference type="ARBA" id="ARBA00011881"/>
    </source>
</evidence>
<keyword evidence="8" id="KW-0460">Magnesium</keyword>
<dbReference type="GO" id="GO:0006000">
    <property type="term" value="P:fructose metabolic process"/>
    <property type="evidence" value="ECO:0007669"/>
    <property type="project" value="TreeGrafter"/>
</dbReference>
<comment type="subunit">
    <text evidence="4">Homotetramer.</text>
</comment>
<dbReference type="GO" id="GO:0005986">
    <property type="term" value="P:sucrose biosynthetic process"/>
    <property type="evidence" value="ECO:0007669"/>
    <property type="project" value="TreeGrafter"/>
</dbReference>
<dbReference type="GO" id="GO:0046872">
    <property type="term" value="F:metal ion binding"/>
    <property type="evidence" value="ECO:0007669"/>
    <property type="project" value="UniProtKB-KW"/>
</dbReference>
<dbReference type="InterPro" id="IPR028343">
    <property type="entry name" value="FBPtase"/>
</dbReference>
<evidence type="ECO:0000256" key="13">
    <source>
        <dbReference type="SAM" id="SignalP"/>
    </source>
</evidence>
<evidence type="ECO:0000259" key="14">
    <source>
        <dbReference type="Pfam" id="PF00316"/>
    </source>
</evidence>
<evidence type="ECO:0000256" key="6">
    <source>
        <dbReference type="ARBA" id="ARBA00022723"/>
    </source>
</evidence>
<keyword evidence="17" id="KW-1185">Reference proteome</keyword>
<dbReference type="PIRSF" id="PIRSF000904">
    <property type="entry name" value="FBPtase_SBPase"/>
    <property type="match status" value="1"/>
</dbReference>
<dbReference type="GO" id="GO:0006094">
    <property type="term" value="P:gluconeogenesis"/>
    <property type="evidence" value="ECO:0007669"/>
    <property type="project" value="TreeGrafter"/>
</dbReference>
<dbReference type="EMBL" id="CAICTM010000963">
    <property type="protein sequence ID" value="CAB9518816.1"/>
    <property type="molecule type" value="Genomic_DNA"/>
</dbReference>
<evidence type="ECO:0000313" key="16">
    <source>
        <dbReference type="EMBL" id="CAB9518816.1"/>
    </source>
</evidence>
<evidence type="ECO:0000256" key="2">
    <source>
        <dbReference type="ARBA" id="ARBA00001946"/>
    </source>
</evidence>
<dbReference type="InterPro" id="IPR044015">
    <property type="entry name" value="FBPase_C_dom"/>
</dbReference>
<evidence type="ECO:0000313" key="17">
    <source>
        <dbReference type="Proteomes" id="UP001153069"/>
    </source>
</evidence>
<keyword evidence="7 12" id="KW-0378">Hydrolase</keyword>
<accession>A0A9N8HM33</accession>
<dbReference type="AlphaFoldDB" id="A0A9N8HM33"/>
<dbReference type="InterPro" id="IPR033391">
    <property type="entry name" value="FBPase_N"/>
</dbReference>
<keyword evidence="13" id="KW-0732">Signal</keyword>
<evidence type="ECO:0000259" key="15">
    <source>
        <dbReference type="Pfam" id="PF18913"/>
    </source>
</evidence>
<protein>
    <recommendedName>
        <fullName evidence="5">fructose-bisphosphatase</fullName>
        <ecNumber evidence="5">3.1.3.11</ecNumber>
    </recommendedName>
    <alternativeName>
        <fullName evidence="11">D-fructose-1,6-bisphosphate 1-phosphohydrolase</fullName>
    </alternativeName>
</protein>
<dbReference type="Pfam" id="PF00316">
    <property type="entry name" value="FBPase"/>
    <property type="match status" value="1"/>
</dbReference>
<dbReference type="Gene3D" id="3.40.190.80">
    <property type="match status" value="1"/>
</dbReference>
<evidence type="ECO:0000256" key="7">
    <source>
        <dbReference type="ARBA" id="ARBA00022801"/>
    </source>
</evidence>
<keyword evidence="6" id="KW-0479">Metal-binding</keyword>
<evidence type="ECO:0000256" key="8">
    <source>
        <dbReference type="ARBA" id="ARBA00022842"/>
    </source>
</evidence>
<comment type="catalytic activity">
    <reaction evidence="1">
        <text>beta-D-fructose 1,6-bisphosphate + H2O = beta-D-fructose 6-phosphate + phosphate</text>
        <dbReference type="Rhea" id="RHEA:11064"/>
        <dbReference type="ChEBI" id="CHEBI:15377"/>
        <dbReference type="ChEBI" id="CHEBI:32966"/>
        <dbReference type="ChEBI" id="CHEBI:43474"/>
        <dbReference type="ChEBI" id="CHEBI:57634"/>
        <dbReference type="EC" id="3.1.3.11"/>
    </reaction>
</comment>
<dbReference type="EC" id="3.1.3.11" evidence="5"/>
<dbReference type="SUPFAM" id="SSF56655">
    <property type="entry name" value="Carbohydrate phosphatase"/>
    <property type="match status" value="1"/>
</dbReference>
<dbReference type="Proteomes" id="UP001153069">
    <property type="component" value="Unassembled WGS sequence"/>
</dbReference>
<evidence type="ECO:0000256" key="10">
    <source>
        <dbReference type="ARBA" id="ARBA00024331"/>
    </source>
</evidence>
<evidence type="ECO:0000256" key="5">
    <source>
        <dbReference type="ARBA" id="ARBA00013093"/>
    </source>
</evidence>
<dbReference type="GO" id="GO:0030388">
    <property type="term" value="P:fructose 1,6-bisphosphate metabolic process"/>
    <property type="evidence" value="ECO:0007669"/>
    <property type="project" value="TreeGrafter"/>
</dbReference>
<evidence type="ECO:0000256" key="1">
    <source>
        <dbReference type="ARBA" id="ARBA00001273"/>
    </source>
</evidence>
<name>A0A9N8HM33_9STRA</name>
<feature type="domain" description="Fructose-1-6-bisphosphatase class 1 C-terminal" evidence="15">
    <location>
        <begin position="304"/>
        <end position="436"/>
    </location>
</feature>
<dbReference type="Gene3D" id="3.30.540.10">
    <property type="entry name" value="Fructose-1,6-Bisphosphatase, subunit A, domain 1"/>
    <property type="match status" value="1"/>
</dbReference>
<dbReference type="HAMAP" id="MF_01855">
    <property type="entry name" value="FBPase_class1"/>
    <property type="match status" value="1"/>
</dbReference>
<dbReference type="PIRSF" id="PIRSF500210">
    <property type="entry name" value="FBPtase"/>
    <property type="match status" value="1"/>
</dbReference>
<dbReference type="PRINTS" id="PR00115">
    <property type="entry name" value="F16BPHPHTASE"/>
</dbReference>
<feature type="domain" description="Fructose-1-6-bisphosphatase class I N-terminal" evidence="14">
    <location>
        <begin position="87"/>
        <end position="299"/>
    </location>
</feature>
<dbReference type="InterPro" id="IPR000146">
    <property type="entry name" value="FBPase_class-1"/>
</dbReference>
<feature type="chain" id="PRO_5040224300" description="fructose-bisphosphatase" evidence="13">
    <location>
        <begin position="25"/>
        <end position="438"/>
    </location>
</feature>